<proteinExistence type="predicted"/>
<evidence type="ECO:0000313" key="1">
    <source>
        <dbReference type="EMBL" id="ELP66416.1"/>
    </source>
</evidence>
<name>L7F5V8_STRT8</name>
<evidence type="ECO:0000313" key="2">
    <source>
        <dbReference type="Proteomes" id="UP000010931"/>
    </source>
</evidence>
<feature type="non-terminal residue" evidence="1">
    <location>
        <position position="32"/>
    </location>
</feature>
<accession>L7F5V8</accession>
<comment type="caution">
    <text evidence="1">The sequence shown here is derived from an EMBL/GenBank/DDBJ whole genome shotgun (WGS) entry which is preliminary data.</text>
</comment>
<gene>
    <name evidence="1" type="ORF">STRTUCAR8_04144</name>
</gene>
<organism evidence="1 2">
    <name type="scientific">Streptomyces turgidiscabies (strain Car8)</name>
    <dbReference type="NCBI Taxonomy" id="698760"/>
    <lineage>
        <taxon>Bacteria</taxon>
        <taxon>Bacillati</taxon>
        <taxon>Actinomycetota</taxon>
        <taxon>Actinomycetes</taxon>
        <taxon>Kitasatosporales</taxon>
        <taxon>Streptomycetaceae</taxon>
        <taxon>Streptomyces</taxon>
    </lineage>
</organism>
<dbReference type="AlphaFoldDB" id="L7F5V8"/>
<keyword evidence="2" id="KW-1185">Reference proteome</keyword>
<dbReference type="Proteomes" id="UP000010931">
    <property type="component" value="Unassembled WGS sequence"/>
</dbReference>
<sequence length="32" mass="3593">MHFGAYYTMLWCFERIEAGRTSLVAVAVATVV</sequence>
<protein>
    <submittedName>
        <fullName evidence="1">Uncharacterized protein</fullName>
    </submittedName>
</protein>
<dbReference type="EMBL" id="AEJB01000357">
    <property type="protein sequence ID" value="ELP66416.1"/>
    <property type="molecule type" value="Genomic_DNA"/>
</dbReference>
<reference evidence="1 2" key="1">
    <citation type="journal article" date="2011" name="Plasmid">
        <title>Streptomyces turgidiscabies Car8 contains a modular pathogenicity island that shares virulence genes with other actinobacterial plant pathogens.</title>
        <authorList>
            <person name="Huguet-Tapia J.C."/>
            <person name="Badger J.H."/>
            <person name="Loria R."/>
            <person name="Pettis G.S."/>
        </authorList>
    </citation>
    <scope>NUCLEOTIDE SEQUENCE [LARGE SCALE GENOMIC DNA]</scope>
    <source>
        <strain evidence="1 2">Car8</strain>
    </source>
</reference>